<keyword evidence="3" id="KW-0812">Transmembrane</keyword>
<evidence type="ECO:0000256" key="3">
    <source>
        <dbReference type="SAM" id="Phobius"/>
    </source>
</evidence>
<reference evidence="4" key="1">
    <citation type="submission" date="2020-10" db="EMBL/GenBank/DDBJ databases">
        <authorList>
            <person name="Gilroy R."/>
        </authorList>
    </citation>
    <scope>NUCLEOTIDE SEQUENCE</scope>
    <source>
        <strain evidence="4">17213</strain>
    </source>
</reference>
<organism evidence="4 5">
    <name type="scientific">Candidatus Avisuccinivibrio stercorigallinarum</name>
    <dbReference type="NCBI Taxonomy" id="2840704"/>
    <lineage>
        <taxon>Bacteria</taxon>
        <taxon>Pseudomonadati</taxon>
        <taxon>Pseudomonadota</taxon>
        <taxon>Gammaproteobacteria</taxon>
        <taxon>Aeromonadales</taxon>
        <taxon>Succinivibrionaceae</taxon>
        <taxon>Succinivibrionaceae incertae sedis</taxon>
        <taxon>Candidatus Avisuccinivibrio</taxon>
    </lineage>
</organism>
<feature type="compositionally biased region" description="Low complexity" evidence="2">
    <location>
        <begin position="108"/>
        <end position="127"/>
    </location>
</feature>
<reference evidence="4" key="2">
    <citation type="journal article" date="2021" name="PeerJ">
        <title>Extensive microbial diversity within the chicken gut microbiome revealed by metagenomics and culture.</title>
        <authorList>
            <person name="Gilroy R."/>
            <person name="Ravi A."/>
            <person name="Getino M."/>
            <person name="Pursley I."/>
            <person name="Horton D.L."/>
            <person name="Alikhan N.F."/>
            <person name="Baker D."/>
            <person name="Gharbi K."/>
            <person name="Hall N."/>
            <person name="Watson M."/>
            <person name="Adriaenssens E.M."/>
            <person name="Foster-Nyarko E."/>
            <person name="Jarju S."/>
            <person name="Secka A."/>
            <person name="Antonio M."/>
            <person name="Oren A."/>
            <person name="Chaudhuri R.R."/>
            <person name="La Ragione R."/>
            <person name="Hildebrand F."/>
            <person name="Pallen M.J."/>
        </authorList>
    </citation>
    <scope>NUCLEOTIDE SEQUENCE</scope>
    <source>
        <strain evidence="4">17213</strain>
    </source>
</reference>
<keyword evidence="3" id="KW-0472">Membrane</keyword>
<sequence length="515" mass="55642">MHESTKQGAKAQEKQNPAAQPDLNSAAEPQNNAALTDEAAQKAAEKTSAAAAPAEDRAAAEPAADKAAPAEPAKEQEQAPAGESSQAQNLAAEAADLMAKAEDLAQKSAAETKAAKEAAAAEEQTSKNNQNPIQDQESTMVSMKNENTQSTPAPQQVIVKRGGAGLTIFCVLLAAAIAGVGFYGYQELQTLKAGQSALSQSNADLSAAQASLTEANARVSGLIAQNDKLSADNQALYQQNQALSAKLNELVAKQDETNQGVAAVYQRLDRYEARDPNEWRIAESYFNVAEAYRQAVFGGNIKAAMWNLQQADSLLANLQDKNIVAVREGIAKDLSALSGLPEIDVMGISLRLEQLYRDTDALVLSGYSDPEKRAHAFDKSTEPTSSFADWKNNLVNSAKEFSSRFVEIRRRSADAAVEFLSPQQELYLRENIKTRILLAKFNLAGGQQEQYSANLSEALRMVEAYFDKESTMVQAVINQLNSLKDQAVVPEIPRALESLRIFDKLAQEHLKNIQG</sequence>
<name>A0A9D9GSD2_9GAMM</name>
<evidence type="ECO:0000256" key="2">
    <source>
        <dbReference type="SAM" id="MobiDB-lite"/>
    </source>
</evidence>
<dbReference type="PANTHER" id="PTHR38043">
    <property type="entry name" value="PROTEIN HEMX"/>
    <property type="match status" value="1"/>
</dbReference>
<feature type="region of interest" description="Disordered" evidence="2">
    <location>
        <begin position="108"/>
        <end position="152"/>
    </location>
</feature>
<gene>
    <name evidence="4" type="ORF">IAB19_01030</name>
</gene>
<keyword evidence="1" id="KW-0175">Coiled coil</keyword>
<proteinExistence type="predicted"/>
<dbReference type="InterPro" id="IPR007470">
    <property type="entry name" value="HemX"/>
</dbReference>
<protein>
    <submittedName>
        <fullName evidence="4">Uroporphyrinogen-III C-methyltransferase</fullName>
    </submittedName>
</protein>
<feature type="compositionally biased region" description="Low complexity" evidence="2">
    <location>
        <begin position="78"/>
        <end position="89"/>
    </location>
</feature>
<feature type="compositionally biased region" description="Polar residues" evidence="2">
    <location>
        <begin position="128"/>
        <end position="152"/>
    </location>
</feature>
<feature type="coiled-coil region" evidence="1">
    <location>
        <begin position="226"/>
        <end position="253"/>
    </location>
</feature>
<feature type="compositionally biased region" description="Low complexity" evidence="2">
    <location>
        <begin position="60"/>
        <end position="71"/>
    </location>
</feature>
<keyword evidence="3" id="KW-1133">Transmembrane helix</keyword>
<evidence type="ECO:0000313" key="5">
    <source>
        <dbReference type="Proteomes" id="UP000823631"/>
    </source>
</evidence>
<dbReference type="PANTHER" id="PTHR38043:SF1">
    <property type="entry name" value="PROTEIN HEMX"/>
    <property type="match status" value="1"/>
</dbReference>
<dbReference type="Pfam" id="PF04375">
    <property type="entry name" value="HemX"/>
    <property type="match status" value="1"/>
</dbReference>
<dbReference type="Proteomes" id="UP000823631">
    <property type="component" value="Unassembled WGS sequence"/>
</dbReference>
<comment type="caution">
    <text evidence="4">The sequence shown here is derived from an EMBL/GenBank/DDBJ whole genome shotgun (WGS) entry which is preliminary data.</text>
</comment>
<dbReference type="EMBL" id="JADINH010000016">
    <property type="protein sequence ID" value="MBO8414951.1"/>
    <property type="molecule type" value="Genomic_DNA"/>
</dbReference>
<evidence type="ECO:0000313" key="4">
    <source>
        <dbReference type="EMBL" id="MBO8414951.1"/>
    </source>
</evidence>
<accession>A0A9D9GSD2</accession>
<evidence type="ECO:0000256" key="1">
    <source>
        <dbReference type="SAM" id="Coils"/>
    </source>
</evidence>
<feature type="transmembrane region" description="Helical" evidence="3">
    <location>
        <begin position="164"/>
        <end position="185"/>
    </location>
</feature>
<feature type="region of interest" description="Disordered" evidence="2">
    <location>
        <begin position="1"/>
        <end position="89"/>
    </location>
</feature>
<dbReference type="AlphaFoldDB" id="A0A9D9GSD2"/>